<sequence length="649" mass="71212">MTASSPATQMYIHGAVRFRDPFSKDSLPGRQPLDSHSRGSWEAQTRFSDINRVLTPPPEMNGPTNAYRPIYHQQENGFPNANLAASRYGPNHAQTYSPAATHKANALTNPQNAVTTTHSGSRPASPAQARGQSKTSQSRRGSHQNNIAVQYQIPRSINDSGGSISELAAQITCLFWFESSDLLQQIEDGPMPTHPMRPLVPDAKPSTGFRKWVTTMISTTLVGTNVVLLALLFIRRLKKLNPGVKGKPGSEFRLLTVALMLGNKFLDDNTYTNKTWAEVSGINVAEVHIMEVEFLSNMKYCLYTSAKEWSEWMGLLGRYADFIERASRPLPAPILPPASSLHLPMALPSPPASLASPPELSGPVSKVSSNAASIVLGPTPTPSPMAVMPNWQASQPNPRKRSLDDQSCEPAAKRVASSQTQHSSQVISHRMQPIPRLPLPSLSIPMGQSPSTTSQPTQATPQTQQLPPLHAPNRSMGLVFPTASQNQQAHVDALSMPPSQIHSQQHSRQQSPFPNSANVSPTGNAPRSAGLPLPATQISPSYYLQQRNSPYRPVHNVSTLLYPPPSAALQQRPQNLELNRMHYQPLGRPAQLQTGRLPHVPHSLWAQGMTPTSQWQGFPSGHQQQQQQQQQKQQQQQQQQQHSLPHSKA</sequence>
<reference evidence="3" key="1">
    <citation type="journal article" date="2020" name="Stud. Mycol.">
        <title>101 Dothideomycetes genomes: a test case for predicting lifestyles and emergence of pathogens.</title>
        <authorList>
            <person name="Haridas S."/>
            <person name="Albert R."/>
            <person name="Binder M."/>
            <person name="Bloem J."/>
            <person name="Labutti K."/>
            <person name="Salamov A."/>
            <person name="Andreopoulos B."/>
            <person name="Baker S."/>
            <person name="Barry K."/>
            <person name="Bills G."/>
            <person name="Bluhm B."/>
            <person name="Cannon C."/>
            <person name="Castanera R."/>
            <person name="Culley D."/>
            <person name="Daum C."/>
            <person name="Ezra D."/>
            <person name="Gonzalez J."/>
            <person name="Henrissat B."/>
            <person name="Kuo A."/>
            <person name="Liang C."/>
            <person name="Lipzen A."/>
            <person name="Lutzoni F."/>
            <person name="Magnuson J."/>
            <person name="Mondo S."/>
            <person name="Nolan M."/>
            <person name="Ohm R."/>
            <person name="Pangilinan J."/>
            <person name="Park H.-J."/>
            <person name="Ramirez L."/>
            <person name="Alfaro M."/>
            <person name="Sun H."/>
            <person name="Tritt A."/>
            <person name="Yoshinaga Y."/>
            <person name="Zwiers L.-H."/>
            <person name="Turgeon B."/>
            <person name="Goodwin S."/>
            <person name="Spatafora J."/>
            <person name="Crous P."/>
            <person name="Grigoriev I."/>
        </authorList>
    </citation>
    <scope>NUCLEOTIDE SEQUENCE</scope>
    <source>
        <strain evidence="3">CBS 116435</strain>
    </source>
</reference>
<keyword evidence="2" id="KW-0812">Transmembrane</keyword>
<feature type="transmembrane region" description="Helical" evidence="2">
    <location>
        <begin position="212"/>
        <end position="234"/>
    </location>
</feature>
<feature type="compositionally biased region" description="Polar residues" evidence="1">
    <location>
        <begin position="416"/>
        <end position="427"/>
    </location>
</feature>
<keyword evidence="4" id="KW-1185">Reference proteome</keyword>
<feature type="compositionally biased region" description="Polar residues" evidence="1">
    <location>
        <begin position="130"/>
        <end position="146"/>
    </location>
</feature>
<dbReference type="Gene3D" id="1.10.472.10">
    <property type="entry name" value="Cyclin-like"/>
    <property type="match status" value="1"/>
</dbReference>
<feature type="compositionally biased region" description="Polar residues" evidence="1">
    <location>
        <begin position="112"/>
        <end position="122"/>
    </location>
</feature>
<feature type="region of interest" description="Disordered" evidence="1">
    <location>
        <begin position="112"/>
        <end position="146"/>
    </location>
</feature>
<feature type="compositionally biased region" description="Low complexity" evidence="1">
    <location>
        <begin position="496"/>
        <end position="514"/>
    </location>
</feature>
<dbReference type="GO" id="GO:0000307">
    <property type="term" value="C:cyclin-dependent protein kinase holoenzyme complex"/>
    <property type="evidence" value="ECO:0007669"/>
    <property type="project" value="TreeGrafter"/>
</dbReference>
<evidence type="ECO:0000313" key="4">
    <source>
        <dbReference type="Proteomes" id="UP000799441"/>
    </source>
</evidence>
<dbReference type="OrthoDB" id="244495at2759"/>
<dbReference type="PANTHER" id="PTHR15615">
    <property type="match status" value="1"/>
</dbReference>
<dbReference type="GO" id="GO:0016538">
    <property type="term" value="F:cyclin-dependent protein serine/threonine kinase regulator activity"/>
    <property type="evidence" value="ECO:0007669"/>
    <property type="project" value="TreeGrafter"/>
</dbReference>
<organism evidence="3 4">
    <name type="scientific">Polychaeton citri CBS 116435</name>
    <dbReference type="NCBI Taxonomy" id="1314669"/>
    <lineage>
        <taxon>Eukaryota</taxon>
        <taxon>Fungi</taxon>
        <taxon>Dikarya</taxon>
        <taxon>Ascomycota</taxon>
        <taxon>Pezizomycotina</taxon>
        <taxon>Dothideomycetes</taxon>
        <taxon>Dothideomycetidae</taxon>
        <taxon>Capnodiales</taxon>
        <taxon>Capnodiaceae</taxon>
        <taxon>Polychaeton</taxon>
    </lineage>
</organism>
<dbReference type="InterPro" id="IPR013922">
    <property type="entry name" value="Cyclin_PHO80-like"/>
</dbReference>
<dbReference type="GO" id="GO:0005634">
    <property type="term" value="C:nucleus"/>
    <property type="evidence" value="ECO:0007669"/>
    <property type="project" value="TreeGrafter"/>
</dbReference>
<keyword evidence="2" id="KW-0472">Membrane</keyword>
<dbReference type="GO" id="GO:0019901">
    <property type="term" value="F:protein kinase binding"/>
    <property type="evidence" value="ECO:0007669"/>
    <property type="project" value="InterPro"/>
</dbReference>
<protein>
    <submittedName>
        <fullName evidence="3">Uncharacterized protein</fullName>
    </submittedName>
</protein>
<evidence type="ECO:0000313" key="3">
    <source>
        <dbReference type="EMBL" id="KAF2723641.1"/>
    </source>
</evidence>
<evidence type="ECO:0000256" key="2">
    <source>
        <dbReference type="SAM" id="Phobius"/>
    </source>
</evidence>
<keyword evidence="2" id="KW-1133">Transmembrane helix</keyword>
<feature type="region of interest" description="Disordered" evidence="1">
    <location>
        <begin position="373"/>
        <end position="474"/>
    </location>
</feature>
<dbReference type="PANTHER" id="PTHR15615:SF118">
    <property type="entry name" value="CYCLIN, HYPOTHETICAL (EUROFUNG)"/>
    <property type="match status" value="1"/>
</dbReference>
<feature type="region of interest" description="Disordered" evidence="1">
    <location>
        <begin position="496"/>
        <end position="530"/>
    </location>
</feature>
<dbReference type="EMBL" id="MU003775">
    <property type="protein sequence ID" value="KAF2723641.1"/>
    <property type="molecule type" value="Genomic_DNA"/>
</dbReference>
<gene>
    <name evidence="3" type="ORF">K431DRAFT_282737</name>
</gene>
<feature type="compositionally biased region" description="Polar residues" evidence="1">
    <location>
        <begin position="515"/>
        <end position="525"/>
    </location>
</feature>
<dbReference type="CDD" id="cd20557">
    <property type="entry name" value="CYCLIN_ScPCL1-like"/>
    <property type="match status" value="1"/>
</dbReference>
<dbReference type="Pfam" id="PF08613">
    <property type="entry name" value="Cyclin"/>
    <property type="match status" value="1"/>
</dbReference>
<dbReference type="Proteomes" id="UP000799441">
    <property type="component" value="Unassembled WGS sequence"/>
</dbReference>
<evidence type="ECO:0000256" key="1">
    <source>
        <dbReference type="SAM" id="MobiDB-lite"/>
    </source>
</evidence>
<dbReference type="AlphaFoldDB" id="A0A9P4QEX8"/>
<feature type="region of interest" description="Disordered" evidence="1">
    <location>
        <begin position="20"/>
        <end position="47"/>
    </location>
</feature>
<comment type="caution">
    <text evidence="3">The sequence shown here is derived from an EMBL/GenBank/DDBJ whole genome shotgun (WGS) entry which is preliminary data.</text>
</comment>
<feature type="region of interest" description="Disordered" evidence="1">
    <location>
        <begin position="609"/>
        <end position="649"/>
    </location>
</feature>
<proteinExistence type="predicted"/>
<feature type="compositionally biased region" description="Low complexity" evidence="1">
    <location>
        <begin position="623"/>
        <end position="641"/>
    </location>
</feature>
<accession>A0A9P4QEX8</accession>
<feature type="compositionally biased region" description="Low complexity" evidence="1">
    <location>
        <begin position="439"/>
        <end position="468"/>
    </location>
</feature>
<name>A0A9P4QEX8_9PEZI</name>